<accession>A0A926Z6J3</accession>
<evidence type="ECO:0000256" key="1">
    <source>
        <dbReference type="SAM" id="Phobius"/>
    </source>
</evidence>
<proteinExistence type="predicted"/>
<keyword evidence="1" id="KW-0812">Transmembrane</keyword>
<keyword evidence="3" id="KW-1185">Reference proteome</keyword>
<name>A0A926Z6J3_9CYAN</name>
<keyword evidence="1" id="KW-0472">Membrane</keyword>
<dbReference type="EMBL" id="JACJPY010000034">
    <property type="protein sequence ID" value="MBD2150813.1"/>
    <property type="molecule type" value="Genomic_DNA"/>
</dbReference>
<organism evidence="2 3">
    <name type="scientific">Pseudanabaena cinerea FACHB-1277</name>
    <dbReference type="NCBI Taxonomy" id="2949581"/>
    <lineage>
        <taxon>Bacteria</taxon>
        <taxon>Bacillati</taxon>
        <taxon>Cyanobacteriota</taxon>
        <taxon>Cyanophyceae</taxon>
        <taxon>Pseudanabaenales</taxon>
        <taxon>Pseudanabaenaceae</taxon>
        <taxon>Pseudanabaena</taxon>
        <taxon>Pseudanabaena cinerea</taxon>
    </lineage>
</organism>
<evidence type="ECO:0000313" key="2">
    <source>
        <dbReference type="EMBL" id="MBD2150813.1"/>
    </source>
</evidence>
<gene>
    <name evidence="2" type="ORF">H6F44_11875</name>
</gene>
<sequence length="84" mass="9663">MSLQDAIAIFGVLTTIITIVYMLGQQSQKIAQSAKDLDALFDNVRLNNERLSDLEKAFIRTEQRVTFLEDRVYGDETIARVRER</sequence>
<reference evidence="2 3" key="1">
    <citation type="journal article" date="2015" name="ISME J.">
        <title>Draft Genome Sequence of Streptomyces incarnatus NRRL8089, which Produces the Nucleoside Antibiotic Sinefungin.</title>
        <authorList>
            <person name="Oshima K."/>
            <person name="Hattori M."/>
            <person name="Shimizu H."/>
            <person name="Fukuda K."/>
            <person name="Nemoto M."/>
            <person name="Inagaki K."/>
            <person name="Tamura T."/>
        </authorList>
    </citation>
    <scope>NUCLEOTIDE SEQUENCE [LARGE SCALE GENOMIC DNA]</scope>
    <source>
        <strain evidence="2 3">FACHB-1277</strain>
    </source>
</reference>
<feature type="transmembrane region" description="Helical" evidence="1">
    <location>
        <begin position="6"/>
        <end position="24"/>
    </location>
</feature>
<comment type="caution">
    <text evidence="2">The sequence shown here is derived from an EMBL/GenBank/DDBJ whole genome shotgun (WGS) entry which is preliminary data.</text>
</comment>
<keyword evidence="1" id="KW-1133">Transmembrane helix</keyword>
<dbReference type="Proteomes" id="UP000631421">
    <property type="component" value="Unassembled WGS sequence"/>
</dbReference>
<dbReference type="AlphaFoldDB" id="A0A926Z6J3"/>
<dbReference type="RefSeq" id="WP_190351177.1">
    <property type="nucleotide sequence ID" value="NZ_JACJPY010000034.1"/>
</dbReference>
<protein>
    <submittedName>
        <fullName evidence="2">Uncharacterized protein</fullName>
    </submittedName>
</protein>
<evidence type="ECO:0000313" key="3">
    <source>
        <dbReference type="Proteomes" id="UP000631421"/>
    </source>
</evidence>